<dbReference type="PANTHER" id="PTHR31968">
    <property type="entry name" value="SERINE/ARGININE-RELATED PROTEIN 53"/>
    <property type="match status" value="1"/>
</dbReference>
<feature type="compositionally biased region" description="Low complexity" evidence="1">
    <location>
        <begin position="50"/>
        <end position="61"/>
    </location>
</feature>
<feature type="compositionally biased region" description="Acidic residues" evidence="1">
    <location>
        <begin position="356"/>
        <end position="370"/>
    </location>
</feature>
<protein>
    <submittedName>
        <fullName evidence="2">Uncharacterized protein</fullName>
    </submittedName>
</protein>
<feature type="compositionally biased region" description="Polar residues" evidence="1">
    <location>
        <begin position="28"/>
        <end position="49"/>
    </location>
</feature>
<dbReference type="GO" id="GO:0000380">
    <property type="term" value="P:alternative mRNA splicing, via spliceosome"/>
    <property type="evidence" value="ECO:0007669"/>
    <property type="project" value="InterPro"/>
</dbReference>
<proteinExistence type="predicted"/>
<dbReference type="Proteomes" id="UP000834106">
    <property type="component" value="Chromosome 1"/>
</dbReference>
<dbReference type="InterPro" id="IPR034604">
    <property type="entry name" value="SRRP53"/>
</dbReference>
<feature type="compositionally biased region" description="Basic residues" evidence="1">
    <location>
        <begin position="113"/>
        <end position="137"/>
    </location>
</feature>
<gene>
    <name evidence="2" type="ORF">FPE_LOCUS2049</name>
</gene>
<dbReference type="GO" id="GO:0005737">
    <property type="term" value="C:cytoplasm"/>
    <property type="evidence" value="ECO:0007669"/>
    <property type="project" value="TreeGrafter"/>
</dbReference>
<reference evidence="2" key="1">
    <citation type="submission" date="2023-05" db="EMBL/GenBank/DDBJ databases">
        <authorList>
            <person name="Huff M."/>
        </authorList>
    </citation>
    <scope>NUCLEOTIDE SEQUENCE</scope>
</reference>
<feature type="compositionally biased region" description="Polar residues" evidence="1">
    <location>
        <begin position="62"/>
        <end position="81"/>
    </location>
</feature>
<name>A0AAD2DJQ8_9LAMI</name>
<sequence length="400" mass="45279">MEDDKLAAYYDELTQKGGGAARFKQGLGFSSNTPANNTVTPRGSALPTTSSFLSSFVKASSPTTSSSLQKQAQLESIQNKLNKAPTVKPPNHDKSSRNPSRRSRSRSPDKTRDRHARRRSRSRSRSPVRYSRRRSRSRSQSPNSYSRHRHRSRDRRARRRSSSREDYGSRRKHQSRSRSRERDRERSKKRSRSGSPGQRAEKCRKRGEKKNGGGGGGRVDYTKLIEGYDKMRKKSDSVTLNLIVCRFNKGWQYKFEHSAGGEVLFSNCIVEVPYPANVDSEKDESMGTGSGWERFDFNKDAPLDDEEIEAVEDDAALVKHLGQSFRFSVVEAKKEEDIKAAHDEAMFGAPSLPLDAETDNKEEEDNDTNEVIDSPPVKSLLSNQVITMQQGSWRDRARKG</sequence>
<evidence type="ECO:0000313" key="2">
    <source>
        <dbReference type="EMBL" id="CAI9754618.1"/>
    </source>
</evidence>
<dbReference type="EMBL" id="OU503036">
    <property type="protein sequence ID" value="CAI9754618.1"/>
    <property type="molecule type" value="Genomic_DNA"/>
</dbReference>
<feature type="region of interest" description="Disordered" evidence="1">
    <location>
        <begin position="342"/>
        <end position="376"/>
    </location>
</feature>
<feature type="compositionally biased region" description="Polar residues" evidence="1">
    <location>
        <begin position="381"/>
        <end position="392"/>
    </location>
</feature>
<feature type="region of interest" description="Disordered" evidence="1">
    <location>
        <begin position="18"/>
        <end position="221"/>
    </location>
</feature>
<dbReference type="AlphaFoldDB" id="A0AAD2DJQ8"/>
<keyword evidence="3" id="KW-1185">Reference proteome</keyword>
<feature type="region of interest" description="Disordered" evidence="1">
    <location>
        <begin position="381"/>
        <end position="400"/>
    </location>
</feature>
<organism evidence="2 3">
    <name type="scientific">Fraxinus pennsylvanica</name>
    <dbReference type="NCBI Taxonomy" id="56036"/>
    <lineage>
        <taxon>Eukaryota</taxon>
        <taxon>Viridiplantae</taxon>
        <taxon>Streptophyta</taxon>
        <taxon>Embryophyta</taxon>
        <taxon>Tracheophyta</taxon>
        <taxon>Spermatophyta</taxon>
        <taxon>Magnoliopsida</taxon>
        <taxon>eudicotyledons</taxon>
        <taxon>Gunneridae</taxon>
        <taxon>Pentapetalae</taxon>
        <taxon>asterids</taxon>
        <taxon>lamiids</taxon>
        <taxon>Lamiales</taxon>
        <taxon>Oleaceae</taxon>
        <taxon>Oleeae</taxon>
        <taxon>Fraxinus</taxon>
    </lineage>
</organism>
<dbReference type="PANTHER" id="PTHR31968:SF4">
    <property type="entry name" value="SERINE_ARGININE-RELATED PROTEIN 53"/>
    <property type="match status" value="1"/>
</dbReference>
<evidence type="ECO:0000256" key="1">
    <source>
        <dbReference type="SAM" id="MobiDB-lite"/>
    </source>
</evidence>
<feature type="compositionally biased region" description="Basic residues" evidence="1">
    <location>
        <begin position="146"/>
        <end position="161"/>
    </location>
</feature>
<dbReference type="GO" id="GO:0005634">
    <property type="term" value="C:nucleus"/>
    <property type="evidence" value="ECO:0007669"/>
    <property type="project" value="TreeGrafter"/>
</dbReference>
<evidence type="ECO:0000313" key="3">
    <source>
        <dbReference type="Proteomes" id="UP000834106"/>
    </source>
</evidence>
<accession>A0AAD2DJQ8</accession>